<dbReference type="PANTHER" id="PTHR43137:SF1">
    <property type="entry name" value="DIHYDROOROTASE"/>
    <property type="match status" value="1"/>
</dbReference>
<dbReference type="InterPro" id="IPR002195">
    <property type="entry name" value="Dihydroorotase_CS"/>
</dbReference>
<evidence type="ECO:0000256" key="3">
    <source>
        <dbReference type="ARBA" id="ARBA00005631"/>
    </source>
</evidence>
<name>A0AB33GYS4_9BACT</name>
<keyword evidence="7 9" id="KW-0862">Zinc</keyword>
<feature type="binding site" evidence="9">
    <location>
        <position position="174"/>
    </location>
    <ligand>
        <name>Zn(2+)</name>
        <dbReference type="ChEBI" id="CHEBI:29105"/>
        <label>2</label>
    </ligand>
</feature>
<dbReference type="InterPro" id="IPR032466">
    <property type="entry name" value="Metal_Hydrolase"/>
</dbReference>
<comment type="function">
    <text evidence="1 9">Catalyzes the reversible cyclization of carbamoyl aspartate to dihydroorotate.</text>
</comment>
<dbReference type="GO" id="GO:0008270">
    <property type="term" value="F:zinc ion binding"/>
    <property type="evidence" value="ECO:0007669"/>
    <property type="project" value="UniProtKB-UniRule"/>
</dbReference>
<dbReference type="GO" id="GO:0006207">
    <property type="term" value="P:'de novo' pyrimidine nucleobase biosynthetic process"/>
    <property type="evidence" value="ECO:0007669"/>
    <property type="project" value="TreeGrafter"/>
</dbReference>
<keyword evidence="8 9" id="KW-0665">Pyrimidine biosynthesis</keyword>
<dbReference type="Gene3D" id="3.20.20.140">
    <property type="entry name" value="Metal-dependent hydrolases"/>
    <property type="match status" value="1"/>
</dbReference>
<evidence type="ECO:0000256" key="6">
    <source>
        <dbReference type="ARBA" id="ARBA00022801"/>
    </source>
</evidence>
<evidence type="ECO:0000256" key="9">
    <source>
        <dbReference type="HAMAP-Rule" id="MF_00219"/>
    </source>
</evidence>
<gene>
    <name evidence="9 11" type="primary">pyrC</name>
    <name evidence="11" type="ORF">ABIV_2385</name>
</gene>
<evidence type="ECO:0000256" key="5">
    <source>
        <dbReference type="ARBA" id="ARBA00022723"/>
    </source>
</evidence>
<keyword evidence="5 9" id="KW-0479">Metal-binding</keyword>
<comment type="pathway">
    <text evidence="2 9">Pyrimidine metabolism; UMP biosynthesis via de novo pathway; (S)-dihydroorotate from bicarbonate: step 3/3.</text>
</comment>
<feature type="modified residue" description="N6-carboxylysine" evidence="9">
    <location>
        <position position="101"/>
    </location>
</feature>
<dbReference type="GO" id="GO:0005829">
    <property type="term" value="C:cytosol"/>
    <property type="evidence" value="ECO:0007669"/>
    <property type="project" value="TreeGrafter"/>
</dbReference>
<dbReference type="PANTHER" id="PTHR43137">
    <property type="entry name" value="DIHYDROOROTASE"/>
    <property type="match status" value="1"/>
</dbReference>
<feature type="binding site" evidence="9">
    <location>
        <position position="18"/>
    </location>
    <ligand>
        <name>Zn(2+)</name>
        <dbReference type="ChEBI" id="CHEBI:29105"/>
        <label>1</label>
    </ligand>
</feature>
<dbReference type="EC" id="3.5.2.3" evidence="4 9"/>
<feature type="binding site" evidence="9">
    <location>
        <position position="20"/>
    </location>
    <ligand>
        <name>Zn(2+)</name>
        <dbReference type="ChEBI" id="CHEBI:29105"/>
        <label>1</label>
    </ligand>
</feature>
<proteinExistence type="inferred from homology"/>
<evidence type="ECO:0000259" key="10">
    <source>
        <dbReference type="Pfam" id="PF04909"/>
    </source>
</evidence>
<dbReference type="InterPro" id="IPR006680">
    <property type="entry name" value="Amidohydro-rel"/>
</dbReference>
<sequence length="346" mass="38864">MQYNMQTIFEIDSALDMHLHLRDGDMLKLVGPLTSETFSGALIMPNLVPPVTTKEAMLSYKQRIQEACSEDKFTPHLTLFFQNNYSYEFLEDIKDEIIGIKLYPAGITTNSETGVASMDVEVLRPTLESMSKLGIPLCIHGETNGFVMDREKEFMPIYESIAQAFPDLKIIMEHITTKDAVELLDKYDNLYATVTLHHLLITLDDMAGGMLKPHLFCKPIAKRPEDRDALLNAALKAHPKLMFGSDSAPHPKHKKECCGCAAGVFTSPIALQALTQLFEENDSLENLNAFVSLNARRIYNLNPVSKKVKLVKKDFIVPTTYNFKGESVVPMYAGEVLNWTIQAIED</sequence>
<dbReference type="Pfam" id="PF04909">
    <property type="entry name" value="Amidohydro_2"/>
    <property type="match status" value="1"/>
</dbReference>
<dbReference type="GO" id="GO:0004151">
    <property type="term" value="F:dihydroorotase activity"/>
    <property type="evidence" value="ECO:0007669"/>
    <property type="project" value="UniProtKB-UniRule"/>
</dbReference>
<dbReference type="CDD" id="cd01294">
    <property type="entry name" value="DHOase"/>
    <property type="match status" value="1"/>
</dbReference>
<dbReference type="EMBL" id="CP031217">
    <property type="protein sequence ID" value="AXH13359.1"/>
    <property type="molecule type" value="Genomic_DNA"/>
</dbReference>
<comment type="cofactor">
    <cofactor evidence="9">
        <name>Zn(2+)</name>
        <dbReference type="ChEBI" id="CHEBI:29105"/>
    </cofactor>
    <text evidence="9">Binds 2 Zn(2+) ions per subunit.</text>
</comment>
<dbReference type="KEGG" id="hbv:ABIV_2385"/>
<comment type="catalytic activity">
    <reaction evidence="9">
        <text>(S)-dihydroorotate + H2O = N-carbamoyl-L-aspartate + H(+)</text>
        <dbReference type="Rhea" id="RHEA:24296"/>
        <dbReference type="ChEBI" id="CHEBI:15377"/>
        <dbReference type="ChEBI" id="CHEBI:15378"/>
        <dbReference type="ChEBI" id="CHEBI:30864"/>
        <dbReference type="ChEBI" id="CHEBI:32814"/>
        <dbReference type="EC" id="3.5.2.3"/>
    </reaction>
</comment>
<dbReference type="PIRSF" id="PIRSF001237">
    <property type="entry name" value="DHOdimr"/>
    <property type="match status" value="1"/>
</dbReference>
<feature type="active site" evidence="9">
    <location>
        <position position="246"/>
    </location>
</feature>
<accession>A0AB33GYS4</accession>
<dbReference type="GO" id="GO:0044205">
    <property type="term" value="P:'de novo' UMP biosynthetic process"/>
    <property type="evidence" value="ECO:0007669"/>
    <property type="project" value="UniProtKB-UniRule"/>
</dbReference>
<feature type="binding site" evidence="9">
    <location>
        <begin position="20"/>
        <end position="22"/>
    </location>
    <ligand>
        <name>substrate</name>
    </ligand>
</feature>
<dbReference type="NCBIfam" id="TIGR00856">
    <property type="entry name" value="pyrC_dimer"/>
    <property type="match status" value="1"/>
</dbReference>
<evidence type="ECO:0000256" key="7">
    <source>
        <dbReference type="ARBA" id="ARBA00022833"/>
    </source>
</evidence>
<comment type="similarity">
    <text evidence="3 9">Belongs to the metallo-dependent hydrolases superfamily. DHOase family. Class II DHOase subfamily.</text>
</comment>
<feature type="binding site" description="via carbamate group" evidence="9">
    <location>
        <position position="101"/>
    </location>
    <ligand>
        <name>Zn(2+)</name>
        <dbReference type="ChEBI" id="CHEBI:29105"/>
        <label>1</label>
    </ligand>
</feature>
<evidence type="ECO:0000256" key="8">
    <source>
        <dbReference type="ARBA" id="ARBA00022975"/>
    </source>
</evidence>
<feature type="binding site" evidence="9">
    <location>
        <position position="140"/>
    </location>
    <ligand>
        <name>substrate</name>
    </ligand>
</feature>
<dbReference type="HAMAP" id="MF_00219">
    <property type="entry name" value="PyrC_classII"/>
    <property type="match status" value="1"/>
</dbReference>
<comment type="subunit">
    <text evidence="9">Homodimer.</text>
</comment>
<evidence type="ECO:0000256" key="2">
    <source>
        <dbReference type="ARBA" id="ARBA00004880"/>
    </source>
</evidence>
<dbReference type="SUPFAM" id="SSF51556">
    <property type="entry name" value="Metallo-dependent hydrolases"/>
    <property type="match status" value="1"/>
</dbReference>
<feature type="binding site" evidence="9">
    <location>
        <position position="250"/>
    </location>
    <ligand>
        <name>substrate</name>
    </ligand>
</feature>
<dbReference type="InterPro" id="IPR004721">
    <property type="entry name" value="DHOdimr"/>
</dbReference>
<evidence type="ECO:0000256" key="1">
    <source>
        <dbReference type="ARBA" id="ARBA00002368"/>
    </source>
</evidence>
<feature type="binding site" evidence="9">
    <location>
        <position position="46"/>
    </location>
    <ligand>
        <name>substrate</name>
    </ligand>
</feature>
<protein>
    <recommendedName>
        <fullName evidence="4 9">Dihydroorotase</fullName>
        <shortName evidence="9">DHOase</shortName>
        <ecNumber evidence="4 9">3.5.2.3</ecNumber>
    </recommendedName>
</protein>
<feature type="domain" description="Amidohydrolase-related" evidence="10">
    <location>
        <begin position="117"/>
        <end position="301"/>
    </location>
</feature>
<feature type="binding site" evidence="9">
    <location>
        <position position="140"/>
    </location>
    <ligand>
        <name>Zn(2+)</name>
        <dbReference type="ChEBI" id="CHEBI:29105"/>
        <label>2</label>
    </ligand>
</feature>
<evidence type="ECO:0000313" key="11">
    <source>
        <dbReference type="EMBL" id="AXH13359.1"/>
    </source>
</evidence>
<keyword evidence="6 9" id="KW-0378">Hydrolase</keyword>
<feature type="binding site" evidence="9">
    <location>
        <position position="262"/>
    </location>
    <ligand>
        <name>substrate</name>
    </ligand>
</feature>
<feature type="binding site" evidence="9">
    <location>
        <position position="246"/>
    </location>
    <ligand>
        <name>Zn(2+)</name>
        <dbReference type="ChEBI" id="CHEBI:29105"/>
        <label>1</label>
    </ligand>
</feature>
<evidence type="ECO:0000256" key="4">
    <source>
        <dbReference type="ARBA" id="ARBA00012860"/>
    </source>
</evidence>
<dbReference type="PROSITE" id="PS00482">
    <property type="entry name" value="DIHYDROOROTASE_1"/>
    <property type="match status" value="1"/>
</dbReference>
<reference evidence="11 12" key="1">
    <citation type="submission" date="2018-07" db="EMBL/GenBank/DDBJ databases">
        <title>Complete genome of the Arcobacter bivalviorum type strain LMG 26154.</title>
        <authorList>
            <person name="Miller W.G."/>
            <person name="Yee E."/>
            <person name="Bono J.L."/>
        </authorList>
    </citation>
    <scope>NUCLEOTIDE SEQUENCE [LARGE SCALE GENOMIC DNA]</scope>
    <source>
        <strain evidence="11 12">LMG 26154</strain>
    </source>
</reference>
<dbReference type="Proteomes" id="UP000253850">
    <property type="component" value="Chromosome"/>
</dbReference>
<comment type="caution">
    <text evidence="9">Lacks conserved residue(s) required for the propagation of feature annotation.</text>
</comment>
<evidence type="ECO:0000313" key="12">
    <source>
        <dbReference type="Proteomes" id="UP000253850"/>
    </source>
</evidence>
<organism evidence="11 12">
    <name type="scientific">Halarcobacter bivalviorum</name>
    <dbReference type="NCBI Taxonomy" id="663364"/>
    <lineage>
        <taxon>Bacteria</taxon>
        <taxon>Pseudomonadati</taxon>
        <taxon>Campylobacterota</taxon>
        <taxon>Epsilonproteobacteria</taxon>
        <taxon>Campylobacterales</taxon>
        <taxon>Arcobacteraceae</taxon>
        <taxon>Halarcobacter</taxon>
    </lineage>
</organism>
<feature type="binding site" description="via carbamate group" evidence="9">
    <location>
        <position position="101"/>
    </location>
    <ligand>
        <name>Zn(2+)</name>
        <dbReference type="ChEBI" id="CHEBI:29105"/>
        <label>2</label>
    </ligand>
</feature>
<dbReference type="AlphaFoldDB" id="A0AB33GYS4"/>
<dbReference type="PROSITE" id="PS00483">
    <property type="entry name" value="DIHYDROOROTASE_2"/>
    <property type="match status" value="1"/>
</dbReference>